<dbReference type="PANTHER" id="PTHR43267:SF1">
    <property type="entry name" value="TRNA THREONYLCARBAMOYLADENOSINE DEHYDRATASE"/>
    <property type="match status" value="1"/>
</dbReference>
<feature type="domain" description="THIF-type NAD/FAD binding fold" evidence="1">
    <location>
        <begin position="349"/>
        <end position="475"/>
    </location>
</feature>
<dbReference type="PATRIC" id="fig|394096.3.peg.1808"/>
<dbReference type="InterPro" id="IPR045886">
    <property type="entry name" value="ThiF/MoeB/HesA"/>
</dbReference>
<dbReference type="GO" id="GO:0008641">
    <property type="term" value="F:ubiquitin-like modifier activating enzyme activity"/>
    <property type="evidence" value="ECO:0007669"/>
    <property type="project" value="InterPro"/>
</dbReference>
<dbReference type="InterPro" id="IPR035985">
    <property type="entry name" value="Ubiquitin-activating_enz"/>
</dbReference>
<keyword evidence="3" id="KW-0548">Nucleotidyltransferase</keyword>
<name>A0A085WRH4_9BACT</name>
<dbReference type="GO" id="GO:0061503">
    <property type="term" value="F:tRNA threonylcarbamoyladenosine dehydratase"/>
    <property type="evidence" value="ECO:0007669"/>
    <property type="project" value="TreeGrafter"/>
</dbReference>
<proteinExistence type="predicted"/>
<accession>A0A085WRH4</accession>
<gene>
    <name evidence="3" type="ORF">DB31_5329</name>
</gene>
<dbReference type="AlphaFoldDB" id="A0A085WRH4"/>
<protein>
    <submittedName>
        <fullName evidence="3">Sulfur carrier protein adenylyltransferase ThiF</fullName>
    </submittedName>
</protein>
<dbReference type="SUPFAM" id="SSF69572">
    <property type="entry name" value="Activating enzymes of the ubiquitin-like proteins"/>
    <property type="match status" value="1"/>
</dbReference>
<organism evidence="3 4">
    <name type="scientific">Hyalangium minutum</name>
    <dbReference type="NCBI Taxonomy" id="394096"/>
    <lineage>
        <taxon>Bacteria</taxon>
        <taxon>Pseudomonadati</taxon>
        <taxon>Myxococcota</taxon>
        <taxon>Myxococcia</taxon>
        <taxon>Myxococcales</taxon>
        <taxon>Cystobacterineae</taxon>
        <taxon>Archangiaceae</taxon>
        <taxon>Hyalangium</taxon>
    </lineage>
</organism>
<reference evidence="3 4" key="1">
    <citation type="submission" date="2014-04" db="EMBL/GenBank/DDBJ databases">
        <title>Genome assembly of Hyalangium minutum DSM 14724.</title>
        <authorList>
            <person name="Sharma G."/>
            <person name="Subramanian S."/>
        </authorList>
    </citation>
    <scope>NUCLEOTIDE SEQUENCE [LARGE SCALE GENOMIC DNA]</scope>
    <source>
        <strain evidence="3 4">DSM 14724</strain>
    </source>
</reference>
<comment type="caution">
    <text evidence="3">The sequence shown here is derived from an EMBL/GenBank/DDBJ whole genome shotgun (WGS) entry which is preliminary data.</text>
</comment>
<evidence type="ECO:0000313" key="4">
    <source>
        <dbReference type="Proteomes" id="UP000028725"/>
    </source>
</evidence>
<evidence type="ECO:0000313" key="3">
    <source>
        <dbReference type="EMBL" id="KFE70287.1"/>
    </source>
</evidence>
<dbReference type="InterPro" id="IPR058964">
    <property type="entry name" value="Cap2_linker"/>
</dbReference>
<dbReference type="GO" id="GO:0016779">
    <property type="term" value="F:nucleotidyltransferase activity"/>
    <property type="evidence" value="ECO:0007669"/>
    <property type="project" value="UniProtKB-KW"/>
</dbReference>
<dbReference type="GO" id="GO:0061504">
    <property type="term" value="P:cyclic threonylcarbamoyladenosine biosynthetic process"/>
    <property type="evidence" value="ECO:0007669"/>
    <property type="project" value="TreeGrafter"/>
</dbReference>
<dbReference type="Proteomes" id="UP000028725">
    <property type="component" value="Unassembled WGS sequence"/>
</dbReference>
<dbReference type="PANTHER" id="PTHR43267">
    <property type="entry name" value="TRNA THREONYLCARBAMOYLADENOSINE DEHYDRATASE"/>
    <property type="match status" value="1"/>
</dbReference>
<dbReference type="Pfam" id="PF00899">
    <property type="entry name" value="ThiF"/>
    <property type="match status" value="1"/>
</dbReference>
<dbReference type="Gene3D" id="3.40.50.720">
    <property type="entry name" value="NAD(P)-binding Rossmann-like Domain"/>
    <property type="match status" value="1"/>
</dbReference>
<keyword evidence="3" id="KW-0808">Transferase</keyword>
<dbReference type="Pfam" id="PF26398">
    <property type="entry name" value="Cap2_linker"/>
    <property type="match status" value="1"/>
</dbReference>
<dbReference type="InterPro" id="IPR000594">
    <property type="entry name" value="ThiF_NAD_FAD-bd"/>
</dbReference>
<feature type="domain" description="Cap2 central linker" evidence="2">
    <location>
        <begin position="126"/>
        <end position="335"/>
    </location>
</feature>
<evidence type="ECO:0000259" key="2">
    <source>
        <dbReference type="Pfam" id="PF26398"/>
    </source>
</evidence>
<dbReference type="STRING" id="394096.DB31_5329"/>
<sequence>MELLGDVDWDSEEQCWVLPLRLRADTTGSSIPAWTDWYALIDAHYPWGRIDFFPSKKGGIEGTHPHQRLNNPGPAARPWREGRLCLQTGLAALGLRAREEEPRSPEARLAWHVKGARDWLEAAAQGRLLAPGHAFELPDLPTDGTLQVVFRERPGELGTWMKCQESRGWADLVTVPGNPRLCVVDAFSSLDGRRLVSLDWGDLFRSRSRRRRFRVPWMRCDSLPVLSPYAPPTCWPELEEALRSRGLELRKELQGFSSKLRDGERHLCLIGFPIPEKIDGPNVRMHWWALRLPIFAHGDLAPRGYRRNEQGYWLYDQVNLFEKARPIHWLRTENWAPEDLRSRGALPEPLRSSWVLLLGAGALGSAMAELLVRGGVSRLVILDGETLEAGNLVRHTLDVTDVRYSKAEALAHHLRTLNPDLQVHAFRKQLDDQMARSTWLVSRCDTILDCTASDEVLETLHRFAWEASRLFFSTSFGVRARRLLCFSATGTSFPFEEFWKQAGSWIRLEHDELKRTNLPREGLGCWHPVFPARADDVALAAAIAVKSLVQAATARPAARLDVYERDEHNDFFRGVNHVSPVEAHARS</sequence>
<keyword evidence="4" id="KW-1185">Reference proteome</keyword>
<evidence type="ECO:0000259" key="1">
    <source>
        <dbReference type="Pfam" id="PF00899"/>
    </source>
</evidence>
<dbReference type="EMBL" id="JMCB01000003">
    <property type="protein sequence ID" value="KFE70287.1"/>
    <property type="molecule type" value="Genomic_DNA"/>
</dbReference>